<dbReference type="AlphaFoldDB" id="A0A0V1EQN5"/>
<accession>A0A0V1EQN5</accession>
<comment type="caution">
    <text evidence="1">The sequence shown here is derived from an EMBL/GenBank/DDBJ whole genome shotgun (WGS) entry which is preliminary data.</text>
</comment>
<evidence type="ECO:0000313" key="3">
    <source>
        <dbReference type="Proteomes" id="UP000054632"/>
    </source>
</evidence>
<evidence type="ECO:0000313" key="1">
    <source>
        <dbReference type="EMBL" id="KRY76020.1"/>
    </source>
</evidence>
<dbReference type="PANTHER" id="PTHR11439">
    <property type="entry name" value="GAG-POL-RELATED RETROTRANSPOSON"/>
    <property type="match status" value="1"/>
</dbReference>
<reference evidence="3 4" key="1">
    <citation type="submission" date="2015-01" db="EMBL/GenBank/DDBJ databases">
        <title>Evolution of Trichinella species and genotypes.</title>
        <authorList>
            <person name="Korhonen P.K."/>
            <person name="Edoardo P."/>
            <person name="Giuseppe L.R."/>
            <person name="Gasser R.B."/>
        </authorList>
    </citation>
    <scope>NUCLEOTIDE SEQUENCE [LARGE SCALE GENOMIC DNA]</scope>
    <source>
        <strain evidence="1">ISS13</strain>
        <strain evidence="2">ISS176</strain>
    </source>
</reference>
<evidence type="ECO:0000313" key="4">
    <source>
        <dbReference type="Proteomes" id="UP000054826"/>
    </source>
</evidence>
<dbReference type="Proteomes" id="UP000054826">
    <property type="component" value="Unassembled WGS sequence"/>
</dbReference>
<gene>
    <name evidence="1" type="ORF">T4A_7273</name>
    <name evidence="2" type="ORF">T4C_4190</name>
</gene>
<evidence type="ECO:0000313" key="2">
    <source>
        <dbReference type="EMBL" id="KRZ40645.1"/>
    </source>
</evidence>
<protein>
    <submittedName>
        <fullName evidence="1">Retrovirus-related Pol polyprotein from transposon TNT 1-94</fullName>
    </submittedName>
</protein>
<organism evidence="1 3">
    <name type="scientific">Trichinella pseudospiralis</name>
    <name type="common">Parasitic roundworm</name>
    <dbReference type="NCBI Taxonomy" id="6337"/>
    <lineage>
        <taxon>Eukaryota</taxon>
        <taxon>Metazoa</taxon>
        <taxon>Ecdysozoa</taxon>
        <taxon>Nematoda</taxon>
        <taxon>Enoplea</taxon>
        <taxon>Dorylaimia</taxon>
        <taxon>Trichinellida</taxon>
        <taxon>Trichinellidae</taxon>
        <taxon>Trichinella</taxon>
    </lineage>
</organism>
<sequence>MKYKEEMGRLRSEKNDLWTKDTHRCKVLFTKTRSPLRWLFLAALSCVIGSEQASRAWYGMLDDTLQSFVLNRLKKEPCMYFYGKLPRLWCICGRSADTLKQNASSENEENEESESWKTLKMAHCRLSSSSTWRRNGQFRTAEAVGCLVYLSRSCLSDICHSVGIVSHFSNNPGKTHWTAVKRIFRYLKEDRRSISGCLVCPSGAAIAWSPKNQRTWSPTIDRSVFVSNHIDIKHHFVKEEVQEGKLEIRQIPSGDNAGDMIAKALMPSRLVACVKLIRIAA</sequence>
<dbReference type="EMBL" id="JYDR01000014">
    <property type="protein sequence ID" value="KRY76020.1"/>
    <property type="molecule type" value="Genomic_DNA"/>
</dbReference>
<proteinExistence type="predicted"/>
<name>A0A0V1EQN5_TRIPS</name>
<dbReference type="Proteomes" id="UP000054632">
    <property type="component" value="Unassembled WGS sequence"/>
</dbReference>
<dbReference type="EMBL" id="JYDV01000025">
    <property type="protein sequence ID" value="KRZ40645.1"/>
    <property type="molecule type" value="Genomic_DNA"/>
</dbReference>
<dbReference type="PANTHER" id="PTHR11439:SF483">
    <property type="entry name" value="PEPTIDE SYNTHASE GLIP-LIKE, PUTATIVE (AFU_ORTHOLOGUE AFUA_3G12920)-RELATED"/>
    <property type="match status" value="1"/>
</dbReference>